<dbReference type="EMBL" id="JAINUF010000014">
    <property type="protein sequence ID" value="KAJ8342193.1"/>
    <property type="molecule type" value="Genomic_DNA"/>
</dbReference>
<feature type="region of interest" description="Disordered" evidence="1">
    <location>
        <begin position="117"/>
        <end position="138"/>
    </location>
</feature>
<proteinExistence type="predicted"/>
<comment type="caution">
    <text evidence="2">The sequence shown here is derived from an EMBL/GenBank/DDBJ whole genome shotgun (WGS) entry which is preliminary data.</text>
</comment>
<accession>A0A9Q1IHM9</accession>
<organism evidence="2 3">
    <name type="scientific">Synaphobranchus kaupii</name>
    <name type="common">Kaup's arrowtooth eel</name>
    <dbReference type="NCBI Taxonomy" id="118154"/>
    <lineage>
        <taxon>Eukaryota</taxon>
        <taxon>Metazoa</taxon>
        <taxon>Chordata</taxon>
        <taxon>Craniata</taxon>
        <taxon>Vertebrata</taxon>
        <taxon>Euteleostomi</taxon>
        <taxon>Actinopterygii</taxon>
        <taxon>Neopterygii</taxon>
        <taxon>Teleostei</taxon>
        <taxon>Anguilliformes</taxon>
        <taxon>Synaphobranchidae</taxon>
        <taxon>Synaphobranchus</taxon>
    </lineage>
</organism>
<evidence type="ECO:0000256" key="1">
    <source>
        <dbReference type="SAM" id="MobiDB-lite"/>
    </source>
</evidence>
<gene>
    <name evidence="2" type="ORF">SKAU_G00321210</name>
</gene>
<reference evidence="2" key="1">
    <citation type="journal article" date="2023" name="Science">
        <title>Genome structures resolve the early diversification of teleost fishes.</title>
        <authorList>
            <person name="Parey E."/>
            <person name="Louis A."/>
            <person name="Montfort J."/>
            <person name="Bouchez O."/>
            <person name="Roques C."/>
            <person name="Iampietro C."/>
            <person name="Lluch J."/>
            <person name="Castinel A."/>
            <person name="Donnadieu C."/>
            <person name="Desvignes T."/>
            <person name="Floi Bucao C."/>
            <person name="Jouanno E."/>
            <person name="Wen M."/>
            <person name="Mejri S."/>
            <person name="Dirks R."/>
            <person name="Jansen H."/>
            <person name="Henkel C."/>
            <person name="Chen W.J."/>
            <person name="Zahm M."/>
            <person name="Cabau C."/>
            <person name="Klopp C."/>
            <person name="Thompson A.W."/>
            <person name="Robinson-Rechavi M."/>
            <person name="Braasch I."/>
            <person name="Lecointre G."/>
            <person name="Bobe J."/>
            <person name="Postlethwait J.H."/>
            <person name="Berthelot C."/>
            <person name="Roest Crollius H."/>
            <person name="Guiguen Y."/>
        </authorList>
    </citation>
    <scope>NUCLEOTIDE SEQUENCE</scope>
    <source>
        <strain evidence="2">WJC10195</strain>
    </source>
</reference>
<name>A0A9Q1IHM9_SYNKA</name>
<protein>
    <submittedName>
        <fullName evidence="2">Uncharacterized protein</fullName>
    </submittedName>
</protein>
<dbReference type="AlphaFoldDB" id="A0A9Q1IHM9"/>
<evidence type="ECO:0000313" key="3">
    <source>
        <dbReference type="Proteomes" id="UP001152622"/>
    </source>
</evidence>
<dbReference type="OrthoDB" id="8793475at2759"/>
<dbReference type="Proteomes" id="UP001152622">
    <property type="component" value="Chromosome 14"/>
</dbReference>
<sequence length="138" mass="15587">MILLQMNGIICACRHPSEPLYSKRYSAALSPRTSQAGGLFLKPLPPAPPPKLSLLIGLYTMSSGPAQDVVVENFLRDIERRGEQLHCTVIGQEGSRPHAGMNLLYRKSRLEWRNRGLRRREEGVSEEEEERKSEACTR</sequence>
<keyword evidence="3" id="KW-1185">Reference proteome</keyword>
<evidence type="ECO:0000313" key="2">
    <source>
        <dbReference type="EMBL" id="KAJ8342193.1"/>
    </source>
</evidence>